<dbReference type="EMBL" id="JAXLQG010000020">
    <property type="protein sequence ID" value="KAK5530127.1"/>
    <property type="molecule type" value="Genomic_DNA"/>
</dbReference>
<dbReference type="Gene3D" id="4.10.240.10">
    <property type="entry name" value="Zn(2)-C6 fungal-type DNA-binding domain"/>
    <property type="match status" value="1"/>
</dbReference>
<dbReference type="InterPro" id="IPR001138">
    <property type="entry name" value="Zn2Cys6_DnaBD"/>
</dbReference>
<comment type="caution">
    <text evidence="10">The sequence shown here is derived from an EMBL/GenBank/DDBJ whole genome shotgun (WGS) entry which is preliminary data.</text>
</comment>
<dbReference type="GO" id="GO:0043565">
    <property type="term" value="F:sequence-specific DNA binding"/>
    <property type="evidence" value="ECO:0007669"/>
    <property type="project" value="TreeGrafter"/>
</dbReference>
<dbReference type="GO" id="GO:0006351">
    <property type="term" value="P:DNA-templated transcription"/>
    <property type="evidence" value="ECO:0007669"/>
    <property type="project" value="InterPro"/>
</dbReference>
<evidence type="ECO:0000256" key="1">
    <source>
        <dbReference type="ARBA" id="ARBA00004123"/>
    </source>
</evidence>
<keyword evidence="6" id="KW-0804">Transcription</keyword>
<dbReference type="PANTHER" id="PTHR47782:SF12">
    <property type="entry name" value="ZN(II)2CYS6 TRANSCRIPTION FACTOR (EUROFUNG)"/>
    <property type="match status" value="1"/>
</dbReference>
<sequence>MDGPDNEQALREHGVSSASPEQDSPARPSKRPRVSLACQRCKIRKQKCDGKHPACSNCTRTRSECRYVTSNAPRAAEQRLYTKALEERVAELESSMSLDGREGVAEDHWDHLPPSQDTSNPLSTVIRDLSLHACGLYIGGSSNLSLGRLLGTVLKSRVSSLPLEERETDDRESFANGVDGSTPSQAQEVNHPRPPEISGFAGPEIEMLYEAYIRHVSIQYPLIHSTKLNGMHKRRLSLTESFEICVMHLVYAIGGRTLQFTGKPGDDNSDQHYEAAMESRDTIIQYSDRRSIIYLALATLYCLRAPRQPGPWMMIGLAIKLCISLGLHRKSPTRRLGLPAELDKRLFWTCYYLDRDVTIGSGRPPSISDHDIDVELPLDVNESSSRAEDFRAALNLAPDTLACPPTTLTFFIHTLRMKRISSEVQHEIYRVDRNVNTSHAVIDGFIAQLDSWKARSPIQSDSNGGSSKTPSTQSPTSESYARLHLKDSYMLQYYTCKRLLLFPQLTQAVVDSRYLKLCAEACAGVCTSYKNLHDYSSSICYSPVATQSLFLAGVHRVGISEKSNLTVGFFLGLTLIYCIWHSFDETSSYVLRNAVTDCSIMLYVMTERWPAALKYRNAFERVKRTVFGLLADGKSQTQASVGIMDTETRTALDSLDEEFGGNPMGGFTHMLSEFTGKGPLRGGAGGNVGMQQIPVPNYFDNNTLQLGTDTCIDGGWDNTHPAFDWTVFPTGSEVAGNSMDWRSAVFM</sequence>
<proteinExistence type="predicted"/>
<evidence type="ECO:0000256" key="4">
    <source>
        <dbReference type="ARBA" id="ARBA00023015"/>
    </source>
</evidence>
<keyword evidence="4" id="KW-0805">Transcription regulation</keyword>
<dbReference type="AlphaFoldDB" id="A0AAV9PVX3"/>
<gene>
    <name evidence="10" type="ORF">LTR25_009373</name>
</gene>
<evidence type="ECO:0000259" key="9">
    <source>
        <dbReference type="PROSITE" id="PS50048"/>
    </source>
</evidence>
<evidence type="ECO:0000256" key="2">
    <source>
        <dbReference type="ARBA" id="ARBA00022723"/>
    </source>
</evidence>
<keyword evidence="5" id="KW-0238">DNA-binding</keyword>
<feature type="region of interest" description="Disordered" evidence="8">
    <location>
        <begin position="1"/>
        <end position="34"/>
    </location>
</feature>
<evidence type="ECO:0000256" key="5">
    <source>
        <dbReference type="ARBA" id="ARBA00023125"/>
    </source>
</evidence>
<dbReference type="PANTHER" id="PTHR47782">
    <property type="entry name" value="ZN(II)2CYS6 TRANSCRIPTION FACTOR (EUROFUNG)-RELATED"/>
    <property type="match status" value="1"/>
</dbReference>
<evidence type="ECO:0000256" key="7">
    <source>
        <dbReference type="ARBA" id="ARBA00023242"/>
    </source>
</evidence>
<evidence type="ECO:0000313" key="11">
    <source>
        <dbReference type="Proteomes" id="UP001345827"/>
    </source>
</evidence>
<feature type="compositionally biased region" description="Low complexity" evidence="8">
    <location>
        <begin position="466"/>
        <end position="479"/>
    </location>
</feature>
<feature type="compositionally biased region" description="Basic and acidic residues" evidence="8">
    <location>
        <begin position="163"/>
        <end position="173"/>
    </location>
</feature>
<dbReference type="SMART" id="SM00066">
    <property type="entry name" value="GAL4"/>
    <property type="match status" value="1"/>
</dbReference>
<reference evidence="10 11" key="1">
    <citation type="submission" date="2023-06" db="EMBL/GenBank/DDBJ databases">
        <title>Black Yeasts Isolated from many extreme environments.</title>
        <authorList>
            <person name="Coleine C."/>
            <person name="Stajich J.E."/>
            <person name="Selbmann L."/>
        </authorList>
    </citation>
    <scope>NUCLEOTIDE SEQUENCE [LARGE SCALE GENOMIC DNA]</scope>
    <source>
        <strain evidence="10 11">CCFEE 5887</strain>
    </source>
</reference>
<evidence type="ECO:0000256" key="8">
    <source>
        <dbReference type="SAM" id="MobiDB-lite"/>
    </source>
</evidence>
<dbReference type="PROSITE" id="PS00463">
    <property type="entry name" value="ZN2_CY6_FUNGAL_1"/>
    <property type="match status" value="1"/>
</dbReference>
<feature type="region of interest" description="Disordered" evidence="8">
    <location>
        <begin position="161"/>
        <end position="194"/>
    </location>
</feature>
<dbReference type="Pfam" id="PF00172">
    <property type="entry name" value="Zn_clus"/>
    <property type="match status" value="1"/>
</dbReference>
<dbReference type="SUPFAM" id="SSF57701">
    <property type="entry name" value="Zn2/Cys6 DNA-binding domain"/>
    <property type="match status" value="1"/>
</dbReference>
<feature type="compositionally biased region" description="Polar residues" evidence="8">
    <location>
        <begin position="179"/>
        <end position="188"/>
    </location>
</feature>
<dbReference type="Proteomes" id="UP001345827">
    <property type="component" value="Unassembled WGS sequence"/>
</dbReference>
<dbReference type="GO" id="GO:0000981">
    <property type="term" value="F:DNA-binding transcription factor activity, RNA polymerase II-specific"/>
    <property type="evidence" value="ECO:0007669"/>
    <property type="project" value="InterPro"/>
</dbReference>
<organism evidence="10 11">
    <name type="scientific">Vermiconidia calcicola</name>
    <dbReference type="NCBI Taxonomy" id="1690605"/>
    <lineage>
        <taxon>Eukaryota</taxon>
        <taxon>Fungi</taxon>
        <taxon>Dikarya</taxon>
        <taxon>Ascomycota</taxon>
        <taxon>Pezizomycotina</taxon>
        <taxon>Dothideomycetes</taxon>
        <taxon>Dothideomycetidae</taxon>
        <taxon>Mycosphaerellales</taxon>
        <taxon>Extremaceae</taxon>
        <taxon>Vermiconidia</taxon>
    </lineage>
</organism>
<dbReference type="GO" id="GO:0008270">
    <property type="term" value="F:zinc ion binding"/>
    <property type="evidence" value="ECO:0007669"/>
    <property type="project" value="InterPro"/>
</dbReference>
<dbReference type="GO" id="GO:0045944">
    <property type="term" value="P:positive regulation of transcription by RNA polymerase II"/>
    <property type="evidence" value="ECO:0007669"/>
    <property type="project" value="TreeGrafter"/>
</dbReference>
<dbReference type="CDD" id="cd00067">
    <property type="entry name" value="GAL4"/>
    <property type="match status" value="1"/>
</dbReference>
<dbReference type="InterPro" id="IPR036864">
    <property type="entry name" value="Zn2-C6_fun-type_DNA-bd_sf"/>
</dbReference>
<keyword evidence="2" id="KW-0479">Metal-binding</keyword>
<dbReference type="PROSITE" id="PS50048">
    <property type="entry name" value="ZN2_CY6_FUNGAL_2"/>
    <property type="match status" value="1"/>
</dbReference>
<dbReference type="CDD" id="cd12148">
    <property type="entry name" value="fungal_TF_MHR"/>
    <property type="match status" value="1"/>
</dbReference>
<name>A0AAV9PVX3_9PEZI</name>
<feature type="region of interest" description="Disordered" evidence="8">
    <location>
        <begin position="456"/>
        <end position="479"/>
    </location>
</feature>
<dbReference type="InterPro" id="IPR007219">
    <property type="entry name" value="XnlR_reg_dom"/>
</dbReference>
<accession>A0AAV9PVX3</accession>
<keyword evidence="11" id="KW-1185">Reference proteome</keyword>
<dbReference type="SMART" id="SM00906">
    <property type="entry name" value="Fungal_trans"/>
    <property type="match status" value="1"/>
</dbReference>
<feature type="domain" description="Zn(2)-C6 fungal-type" evidence="9">
    <location>
        <begin position="37"/>
        <end position="67"/>
    </location>
</feature>
<dbReference type="Pfam" id="PF04082">
    <property type="entry name" value="Fungal_trans"/>
    <property type="match status" value="1"/>
</dbReference>
<dbReference type="GO" id="GO:0005634">
    <property type="term" value="C:nucleus"/>
    <property type="evidence" value="ECO:0007669"/>
    <property type="project" value="UniProtKB-SubCell"/>
</dbReference>
<protein>
    <recommendedName>
        <fullName evidence="9">Zn(2)-C6 fungal-type domain-containing protein</fullName>
    </recommendedName>
</protein>
<evidence type="ECO:0000313" key="10">
    <source>
        <dbReference type="EMBL" id="KAK5530127.1"/>
    </source>
</evidence>
<evidence type="ECO:0000256" key="3">
    <source>
        <dbReference type="ARBA" id="ARBA00022833"/>
    </source>
</evidence>
<keyword evidence="3" id="KW-0862">Zinc</keyword>
<evidence type="ECO:0000256" key="6">
    <source>
        <dbReference type="ARBA" id="ARBA00023163"/>
    </source>
</evidence>
<dbReference type="InterPro" id="IPR052202">
    <property type="entry name" value="Yeast_MetPath_Reg"/>
</dbReference>
<comment type="subcellular location">
    <subcellularLocation>
        <location evidence="1">Nucleus</location>
    </subcellularLocation>
</comment>
<keyword evidence="7" id="KW-0539">Nucleus</keyword>